<keyword evidence="7" id="KW-1185">Reference proteome</keyword>
<dbReference type="PROSITE" id="PS51007">
    <property type="entry name" value="CYTC"/>
    <property type="match status" value="1"/>
</dbReference>
<accession>A0A1I7NIG2</accession>
<evidence type="ECO:0000259" key="5">
    <source>
        <dbReference type="PROSITE" id="PS51007"/>
    </source>
</evidence>
<dbReference type="InterPro" id="IPR051459">
    <property type="entry name" value="Cytochrome_c-type_DH"/>
</dbReference>
<evidence type="ECO:0000313" key="6">
    <source>
        <dbReference type="EMBL" id="SFV34433.1"/>
    </source>
</evidence>
<dbReference type="Gene3D" id="1.10.760.10">
    <property type="entry name" value="Cytochrome c-like domain"/>
    <property type="match status" value="2"/>
</dbReference>
<evidence type="ECO:0000256" key="2">
    <source>
        <dbReference type="ARBA" id="ARBA00022723"/>
    </source>
</evidence>
<evidence type="ECO:0000256" key="4">
    <source>
        <dbReference type="PROSITE-ProRule" id="PRU00433"/>
    </source>
</evidence>
<dbReference type="STRING" id="1393122.SAMN05660895_1997"/>
<gene>
    <name evidence="6" type="ORF">SAMN05660895_1997</name>
</gene>
<evidence type="ECO:0000256" key="1">
    <source>
        <dbReference type="ARBA" id="ARBA00022617"/>
    </source>
</evidence>
<dbReference type="PANTHER" id="PTHR35008:SF9">
    <property type="entry name" value="CYTOCHROME C DOMAIN-CONTAINING PROTEIN"/>
    <property type="match status" value="1"/>
</dbReference>
<reference evidence="7" key="1">
    <citation type="submission" date="2016-10" db="EMBL/GenBank/DDBJ databases">
        <authorList>
            <person name="Varghese N."/>
            <person name="Submissions S."/>
        </authorList>
    </citation>
    <scope>NUCLEOTIDE SEQUENCE [LARGE SCALE GENOMIC DNA]</scope>
    <source>
        <strain evidence="7">DSM 14807</strain>
    </source>
</reference>
<dbReference type="InterPro" id="IPR009056">
    <property type="entry name" value="Cyt_c-like_dom"/>
</dbReference>
<dbReference type="InterPro" id="IPR036909">
    <property type="entry name" value="Cyt_c-like_dom_sf"/>
</dbReference>
<dbReference type="AlphaFoldDB" id="A0A1I7NIG2"/>
<evidence type="ECO:0000313" key="7">
    <source>
        <dbReference type="Proteomes" id="UP000199537"/>
    </source>
</evidence>
<feature type="domain" description="Cytochrome c" evidence="5">
    <location>
        <begin position="193"/>
        <end position="283"/>
    </location>
</feature>
<dbReference type="Pfam" id="PF00034">
    <property type="entry name" value="Cytochrom_C"/>
    <property type="match status" value="1"/>
</dbReference>
<dbReference type="Pfam" id="PF21342">
    <property type="entry name" value="SoxA-TsdA_cyt-c"/>
    <property type="match status" value="1"/>
</dbReference>
<dbReference type="EMBL" id="FPCJ01000001">
    <property type="protein sequence ID" value="SFV34433.1"/>
    <property type="molecule type" value="Genomic_DNA"/>
</dbReference>
<proteinExistence type="predicted"/>
<keyword evidence="3 4" id="KW-0408">Iron</keyword>
<dbReference type="GO" id="GO:0020037">
    <property type="term" value="F:heme binding"/>
    <property type="evidence" value="ECO:0007669"/>
    <property type="project" value="InterPro"/>
</dbReference>
<dbReference type="Proteomes" id="UP000199537">
    <property type="component" value="Unassembled WGS sequence"/>
</dbReference>
<evidence type="ECO:0000256" key="3">
    <source>
        <dbReference type="ARBA" id="ARBA00023004"/>
    </source>
</evidence>
<keyword evidence="1 4" id="KW-0349">Heme</keyword>
<dbReference type="GO" id="GO:0046872">
    <property type="term" value="F:metal ion binding"/>
    <property type="evidence" value="ECO:0007669"/>
    <property type="project" value="UniProtKB-KW"/>
</dbReference>
<dbReference type="SUPFAM" id="SSF46626">
    <property type="entry name" value="Cytochrome c"/>
    <property type="match status" value="2"/>
</dbReference>
<protein>
    <submittedName>
        <fullName evidence="6">Cytochrome c</fullName>
    </submittedName>
</protein>
<sequence>MWLTAGLGILILFSVWRRIWLHEYRMHILHQKHALYQQPVTNIVWIPPDTHTIPHTAEGDLIRYGRLLVVHTARYLGPKGKIAHISNGMNCQNCHLAAGTLPFANNFSLVASTYPKYRARNDRVETVAFRVNACLKRSLNGEALDTNSREMKAFVAYLLWIGGQLHANSSAGSRTPTVWGAGTEKLNYLKRAADTNAGRMVFMTYCQNCHGRHGQGLWVDSTGEYQYPPLWGKHSYNTGAGMYRISQFAAFVKNNMPFGTSYLHPLLTDEQAWDVAAFVNTQPRQAYRDLKYDWPRIADKPVDYPFGPYADSFQEPQHKYGPFEEIEKARANISVKQQ</sequence>
<name>A0A1I7NIG2_9BACT</name>
<keyword evidence="2 4" id="KW-0479">Metal-binding</keyword>
<dbReference type="GO" id="GO:0009055">
    <property type="term" value="F:electron transfer activity"/>
    <property type="evidence" value="ECO:0007669"/>
    <property type="project" value="InterPro"/>
</dbReference>
<dbReference type="PANTHER" id="PTHR35008">
    <property type="entry name" value="BLL4482 PROTEIN-RELATED"/>
    <property type="match status" value="1"/>
</dbReference>
<organism evidence="6 7">
    <name type="scientific">Thermoflavifilum thermophilum</name>
    <dbReference type="NCBI Taxonomy" id="1393122"/>
    <lineage>
        <taxon>Bacteria</taxon>
        <taxon>Pseudomonadati</taxon>
        <taxon>Bacteroidota</taxon>
        <taxon>Chitinophagia</taxon>
        <taxon>Chitinophagales</taxon>
        <taxon>Chitinophagaceae</taxon>
        <taxon>Thermoflavifilum</taxon>
    </lineage>
</organism>